<dbReference type="PANTHER" id="PTHR33609:SF1">
    <property type="entry name" value="TRANSPOSASE"/>
    <property type="match status" value="1"/>
</dbReference>
<dbReference type="InterPro" id="IPR002514">
    <property type="entry name" value="Transposase_8"/>
</dbReference>
<dbReference type="Gene3D" id="1.10.10.60">
    <property type="entry name" value="Homeodomain-like"/>
    <property type="match status" value="1"/>
</dbReference>
<dbReference type="AlphaFoldDB" id="A0A1Y5Q5K2"/>
<dbReference type="SUPFAM" id="SSF46689">
    <property type="entry name" value="Homeodomain-like"/>
    <property type="match status" value="1"/>
</dbReference>
<dbReference type="PANTHER" id="PTHR33609">
    <property type="entry name" value="LOW CALCIUM RESPONSE LOCUS PROTEIN S"/>
    <property type="match status" value="1"/>
</dbReference>
<gene>
    <name evidence="2" type="ORF">STPYR_11096</name>
</gene>
<dbReference type="InterPro" id="IPR009057">
    <property type="entry name" value="Homeodomain-like_sf"/>
</dbReference>
<name>A0A1Y5Q5K2_9GAMM</name>
<organism evidence="2">
    <name type="scientific">uncultured Stenotrophomonas sp</name>
    <dbReference type="NCBI Taxonomy" id="165438"/>
    <lineage>
        <taxon>Bacteria</taxon>
        <taxon>Pseudomonadati</taxon>
        <taxon>Pseudomonadota</taxon>
        <taxon>Gammaproteobacteria</taxon>
        <taxon>Lysobacterales</taxon>
        <taxon>Lysobacteraceae</taxon>
        <taxon>Stenotrophomonas</taxon>
        <taxon>environmental samples</taxon>
    </lineage>
</organism>
<dbReference type="Pfam" id="PF01527">
    <property type="entry name" value="HTH_Tnp_1"/>
    <property type="match status" value="1"/>
</dbReference>
<sequence length="88" mass="10256">MKKSRFTEEQVVRILKKTEAGAKVAETCRKHGIREPTYYAWKAKYNGMEVSQLRHLKDVEAELARLKRMYADLALEHHALKDVLSRKG</sequence>
<dbReference type="GO" id="GO:0003677">
    <property type="term" value="F:DNA binding"/>
    <property type="evidence" value="ECO:0007669"/>
    <property type="project" value="InterPro"/>
</dbReference>
<accession>A0A1Y5Q5K2</accession>
<dbReference type="GO" id="GO:0006313">
    <property type="term" value="P:DNA transposition"/>
    <property type="evidence" value="ECO:0007669"/>
    <property type="project" value="InterPro"/>
</dbReference>
<dbReference type="EMBL" id="FLTS01000001">
    <property type="protein sequence ID" value="SBV36166.1"/>
    <property type="molecule type" value="Genomic_DNA"/>
</dbReference>
<dbReference type="InterPro" id="IPR052546">
    <property type="entry name" value="Transposase_8_domain"/>
</dbReference>
<reference evidence="2" key="1">
    <citation type="submission" date="2016-03" db="EMBL/GenBank/DDBJ databases">
        <authorList>
            <person name="Ploux O."/>
        </authorList>
    </citation>
    <scope>NUCLEOTIDE SEQUENCE</scope>
    <source>
        <strain evidence="2">UC10</strain>
    </source>
</reference>
<evidence type="ECO:0000313" key="2">
    <source>
        <dbReference type="EMBL" id="SBV36166.1"/>
    </source>
</evidence>
<protein>
    <submittedName>
        <fullName evidence="2">Insertion element ISR1 uncharacterized 10 kDa protein A3</fullName>
    </submittedName>
</protein>
<proteinExistence type="inferred from homology"/>
<evidence type="ECO:0000256" key="1">
    <source>
        <dbReference type="ARBA" id="ARBA00009964"/>
    </source>
</evidence>
<dbReference type="GO" id="GO:0004803">
    <property type="term" value="F:transposase activity"/>
    <property type="evidence" value="ECO:0007669"/>
    <property type="project" value="InterPro"/>
</dbReference>
<comment type="similarity">
    <text evidence="1">Belongs to the transposase 8 family.</text>
</comment>